<reference evidence="3 4" key="1">
    <citation type="submission" date="2020-07" db="EMBL/GenBank/DDBJ databases">
        <title>Sequencing the genomes of 1000 actinobacteria strains.</title>
        <authorList>
            <person name="Klenk H.-P."/>
        </authorList>
    </citation>
    <scope>NUCLEOTIDE SEQUENCE [LARGE SCALE GENOMIC DNA]</scope>
    <source>
        <strain evidence="3 4">DSM 23819</strain>
    </source>
</reference>
<evidence type="ECO:0000313" key="4">
    <source>
        <dbReference type="Proteomes" id="UP000540656"/>
    </source>
</evidence>
<feature type="signal peptide" evidence="1">
    <location>
        <begin position="1"/>
        <end position="25"/>
    </location>
</feature>
<dbReference type="Pfam" id="PF26571">
    <property type="entry name" value="VldE"/>
    <property type="match status" value="1"/>
</dbReference>
<dbReference type="AlphaFoldDB" id="A0A7Y9RYU2"/>
<evidence type="ECO:0000313" key="3">
    <source>
        <dbReference type="EMBL" id="NYG57228.1"/>
    </source>
</evidence>
<feature type="domain" description="ARB-07466-like C-terminal" evidence="2">
    <location>
        <begin position="45"/>
        <end position="142"/>
    </location>
</feature>
<name>A0A7Y9RYU2_9ACTN</name>
<comment type="caution">
    <text evidence="3">The sequence shown here is derived from an EMBL/GenBank/DDBJ whole genome shotgun (WGS) entry which is preliminary data.</text>
</comment>
<dbReference type="InterPro" id="IPR058593">
    <property type="entry name" value="ARB_07466-like_C"/>
</dbReference>
<organism evidence="3 4">
    <name type="scientific">Nocardioides daedukensis</name>
    <dbReference type="NCBI Taxonomy" id="634462"/>
    <lineage>
        <taxon>Bacteria</taxon>
        <taxon>Bacillati</taxon>
        <taxon>Actinomycetota</taxon>
        <taxon>Actinomycetes</taxon>
        <taxon>Propionibacteriales</taxon>
        <taxon>Nocardioidaceae</taxon>
        <taxon>Nocardioides</taxon>
    </lineage>
</organism>
<keyword evidence="4" id="KW-1185">Reference proteome</keyword>
<evidence type="ECO:0000256" key="1">
    <source>
        <dbReference type="SAM" id="SignalP"/>
    </source>
</evidence>
<keyword evidence="1" id="KW-0732">Signal</keyword>
<sequence>MRTAPLLVSLIAALLLPAAPSPVQALGNQVADDYADYEPQGPCRSTAQPGTAELASWLVRNYPGTGSSGTVRACTSGGQSEHKDGRAFDWTADVKNKAQKKSAYDFLARAFATDGKGVTHALARRMGIMYVIYDDKIYSAYRGFAPVDYVHSDCRKLSSIAKCSRTLRHLDHVHISLSHAGGAAQTSWFRARNTRSLPVFFHGTKSLDPERTAVTSIKIPASGATYRTPFQLEQGVTYRIVGTGLARTGAGSRIADPNCVWSADGWVPAARGTVRDEPGESTPSATVLSSTTALLVAGRVRWDRADRCSSSHTYTATYTPTRTASITLRARDADGVRNPGESLTLHFARADITASSLATRFRTSPLAQPARATRPGPRSATLTKESVVLDTRSRWGTRTKRQLWRNARYRVTVTGNATDAGNEFDASCYRHRGTLQARHTVNPRTPSADHFGVYVAGVQLDLRASHNSRATCTTRNRHSYKATFTAPVSGTATVRTWDPYTHGDNRGSLTVTLTRIR</sequence>
<dbReference type="RefSeq" id="WP_179500533.1">
    <property type="nucleotide sequence ID" value="NZ_JACCAA010000001.1"/>
</dbReference>
<evidence type="ECO:0000259" key="2">
    <source>
        <dbReference type="Pfam" id="PF26571"/>
    </source>
</evidence>
<dbReference type="EMBL" id="JACCAA010000001">
    <property type="protein sequence ID" value="NYG57228.1"/>
    <property type="molecule type" value="Genomic_DNA"/>
</dbReference>
<accession>A0A7Y9RYU2</accession>
<dbReference type="Proteomes" id="UP000540656">
    <property type="component" value="Unassembled WGS sequence"/>
</dbReference>
<gene>
    <name evidence="3" type="ORF">BJ980_000151</name>
</gene>
<proteinExistence type="predicted"/>
<feature type="chain" id="PRO_5031402459" description="ARB-07466-like C-terminal domain-containing protein" evidence="1">
    <location>
        <begin position="26"/>
        <end position="517"/>
    </location>
</feature>
<protein>
    <recommendedName>
        <fullName evidence="2">ARB-07466-like C-terminal domain-containing protein</fullName>
    </recommendedName>
</protein>